<evidence type="ECO:0000313" key="2">
    <source>
        <dbReference type="Proteomes" id="UP000003900"/>
    </source>
</evidence>
<dbReference type="Proteomes" id="UP000003900">
    <property type="component" value="Unassembled WGS sequence"/>
</dbReference>
<dbReference type="PATRIC" id="fig|1131935.3.peg.3"/>
<sequence length="117" mass="13530">MNTSVNNKSILFQVIGELTRDELQFQICEWKLLIETKRYLEVKATNGMVKRIYKEKINVVIGDTKYYADGHLSCSAFCREEDISTIKKAIVKQLKHQIAAFMTDLTINQSAFSKNDY</sequence>
<dbReference type="RefSeq" id="WP_006674518.1">
    <property type="nucleotide sequence ID" value="NZ_AHKH01000001.1"/>
</dbReference>
<organism evidence="1 2">
    <name type="scientific">Paenibacillus dendritiformis C454</name>
    <dbReference type="NCBI Taxonomy" id="1131935"/>
    <lineage>
        <taxon>Bacteria</taxon>
        <taxon>Bacillati</taxon>
        <taxon>Bacillota</taxon>
        <taxon>Bacilli</taxon>
        <taxon>Bacillales</taxon>
        <taxon>Paenibacillaceae</taxon>
        <taxon>Paenibacillus</taxon>
    </lineage>
</organism>
<accession>H3S9I4</accession>
<gene>
    <name evidence="1" type="ORF">PDENDC454_00020</name>
</gene>
<keyword evidence="2" id="KW-1185">Reference proteome</keyword>
<dbReference type="OrthoDB" id="2623075at2"/>
<dbReference type="STRING" id="1131935.PDENDC454_00020"/>
<proteinExistence type="predicted"/>
<dbReference type="AlphaFoldDB" id="H3S9I4"/>
<evidence type="ECO:0000313" key="1">
    <source>
        <dbReference type="EMBL" id="EHQ64254.1"/>
    </source>
</evidence>
<comment type="caution">
    <text evidence="1">The sequence shown here is derived from an EMBL/GenBank/DDBJ whole genome shotgun (WGS) entry which is preliminary data.</text>
</comment>
<protein>
    <submittedName>
        <fullName evidence="1">Uncharacterized protein</fullName>
    </submittedName>
</protein>
<name>H3S9I4_9BACL</name>
<dbReference type="EMBL" id="AHKH01000001">
    <property type="protein sequence ID" value="EHQ64254.1"/>
    <property type="molecule type" value="Genomic_DNA"/>
</dbReference>
<reference evidence="1 2" key="1">
    <citation type="journal article" date="2012" name="J. Bacteriol.">
        <title>Genome Sequence of the Pattern-Forming Social Bacterium Paenibacillus dendritiformis C454 Chiral Morphotype.</title>
        <authorList>
            <person name="Sirota-Madi A."/>
            <person name="Olender T."/>
            <person name="Helman Y."/>
            <person name="Brainis I."/>
            <person name="Finkelshtein A."/>
            <person name="Roth D."/>
            <person name="Hagai E."/>
            <person name="Leshkowitz D."/>
            <person name="Brodsky L."/>
            <person name="Galatenko V."/>
            <person name="Nikolaev V."/>
            <person name="Gutnick D.L."/>
            <person name="Lancet D."/>
            <person name="Ben-Jacob E."/>
        </authorList>
    </citation>
    <scope>NUCLEOTIDE SEQUENCE [LARGE SCALE GENOMIC DNA]</scope>
    <source>
        <strain evidence="1 2">C454</strain>
    </source>
</reference>